<keyword evidence="1" id="KW-1133">Transmembrane helix</keyword>
<feature type="transmembrane region" description="Helical" evidence="1">
    <location>
        <begin position="66"/>
        <end position="82"/>
    </location>
</feature>
<dbReference type="AlphaFoldDB" id="A0A9X1F486"/>
<evidence type="ECO:0000313" key="3">
    <source>
        <dbReference type="Proteomes" id="UP001138681"/>
    </source>
</evidence>
<feature type="transmembrane region" description="Helical" evidence="1">
    <location>
        <begin position="164"/>
        <end position="187"/>
    </location>
</feature>
<gene>
    <name evidence="2" type="ORF">KCG46_05535</name>
</gene>
<protein>
    <submittedName>
        <fullName evidence="2">Uncharacterized protein</fullName>
    </submittedName>
</protein>
<keyword evidence="3" id="KW-1185">Reference proteome</keyword>
<sequence length="276" mass="30732">MNETQTSTPAWKPILPQLDDDPLTRLLMTFALFMAAAFVVFIPAWIIDTRVLDSAPIWTKPQKFNLSFVVHFITLAMIAQQIPRVVRSGMALRIFAYLAGIGLVFEFIYLNTQAARGVRSHFNNDGPFEQIMYAFMGLGAVLLMTIAVAIAVQVWRKADRSRRGLWLGTILGCIGAFITTVIFGFYMSGEGRFVGAPLTGGGEVIPFFGWSREYGDLRPAHFVSMHMLQTIPFVGWLADRQNWNGTMIVIAATIVQIALAAFLFMQALSGQPFWPA</sequence>
<reference evidence="2" key="1">
    <citation type="submission" date="2021-04" db="EMBL/GenBank/DDBJ databases">
        <authorList>
            <person name="Pira H."/>
            <person name="Risdian C."/>
            <person name="Wink J."/>
        </authorList>
    </citation>
    <scope>NUCLEOTIDE SEQUENCE</scope>
    <source>
        <strain evidence="2">WH158</strain>
    </source>
</reference>
<feature type="transmembrane region" description="Helical" evidence="1">
    <location>
        <begin position="245"/>
        <end position="268"/>
    </location>
</feature>
<dbReference type="RefSeq" id="WP_218404287.1">
    <property type="nucleotide sequence ID" value="NZ_JAGSPC010000001.1"/>
</dbReference>
<dbReference type="EMBL" id="JAGSPC010000001">
    <property type="protein sequence ID" value="MBV7259038.1"/>
    <property type="molecule type" value="Genomic_DNA"/>
</dbReference>
<feature type="transmembrane region" description="Helical" evidence="1">
    <location>
        <begin position="94"/>
        <end position="111"/>
    </location>
</feature>
<evidence type="ECO:0000256" key="1">
    <source>
        <dbReference type="SAM" id="Phobius"/>
    </source>
</evidence>
<organism evidence="2 3">
    <name type="scientific">Erythrobacter crassostreae</name>
    <dbReference type="NCBI Taxonomy" id="2828328"/>
    <lineage>
        <taxon>Bacteria</taxon>
        <taxon>Pseudomonadati</taxon>
        <taxon>Pseudomonadota</taxon>
        <taxon>Alphaproteobacteria</taxon>
        <taxon>Sphingomonadales</taxon>
        <taxon>Erythrobacteraceae</taxon>
        <taxon>Erythrobacter/Porphyrobacter group</taxon>
        <taxon>Erythrobacter</taxon>
    </lineage>
</organism>
<feature type="transmembrane region" description="Helical" evidence="1">
    <location>
        <begin position="131"/>
        <end position="152"/>
    </location>
</feature>
<dbReference type="Proteomes" id="UP001138681">
    <property type="component" value="Unassembled WGS sequence"/>
</dbReference>
<feature type="transmembrane region" description="Helical" evidence="1">
    <location>
        <begin position="220"/>
        <end position="238"/>
    </location>
</feature>
<comment type="caution">
    <text evidence="2">The sequence shown here is derived from an EMBL/GenBank/DDBJ whole genome shotgun (WGS) entry which is preliminary data.</text>
</comment>
<keyword evidence="1" id="KW-0472">Membrane</keyword>
<proteinExistence type="predicted"/>
<name>A0A9X1F486_9SPHN</name>
<accession>A0A9X1F486</accession>
<keyword evidence="1" id="KW-0812">Transmembrane</keyword>
<evidence type="ECO:0000313" key="2">
    <source>
        <dbReference type="EMBL" id="MBV7259038.1"/>
    </source>
</evidence>
<feature type="transmembrane region" description="Helical" evidence="1">
    <location>
        <begin position="26"/>
        <end position="46"/>
    </location>
</feature>